<feature type="transmembrane region" description="Helical" evidence="1">
    <location>
        <begin position="53"/>
        <end position="74"/>
    </location>
</feature>
<dbReference type="EMBL" id="JACYFG010000060">
    <property type="protein sequence ID" value="MBD5782354.1"/>
    <property type="molecule type" value="Genomic_DNA"/>
</dbReference>
<dbReference type="AlphaFoldDB" id="A0A927IJY8"/>
<reference evidence="3" key="1">
    <citation type="submission" date="2020-09" db="EMBL/GenBank/DDBJ databases">
        <title>Pelagicoccus enzymogenes sp. nov. with an EPS production, isolated from marine sediment.</title>
        <authorList>
            <person name="Feng X."/>
        </authorList>
    </citation>
    <scope>NUCLEOTIDE SEQUENCE</scope>
    <source>
        <strain evidence="3">NFK12</strain>
    </source>
</reference>
<keyword evidence="1" id="KW-1133">Transmembrane helix</keyword>
<comment type="caution">
    <text evidence="3">The sequence shown here is derived from an EMBL/GenBank/DDBJ whole genome shotgun (WGS) entry which is preliminary data.</text>
</comment>
<dbReference type="RefSeq" id="WP_191619437.1">
    <property type="nucleotide sequence ID" value="NZ_JACYFG010000060.1"/>
</dbReference>
<accession>A0A927IJY8</accession>
<keyword evidence="1" id="KW-0812">Transmembrane</keyword>
<protein>
    <submittedName>
        <fullName evidence="3">Lysophospholipid acyltransferase family protein</fullName>
    </submittedName>
</protein>
<evidence type="ECO:0000313" key="3">
    <source>
        <dbReference type="EMBL" id="MBD5782354.1"/>
    </source>
</evidence>
<name>A0A927IJY8_9BACT</name>
<evidence type="ECO:0000259" key="2">
    <source>
        <dbReference type="Pfam" id="PF04028"/>
    </source>
</evidence>
<feature type="domain" description="DUF374" evidence="2">
    <location>
        <begin position="76"/>
        <end position="141"/>
    </location>
</feature>
<dbReference type="GO" id="GO:0016746">
    <property type="term" value="F:acyltransferase activity"/>
    <property type="evidence" value="ECO:0007669"/>
    <property type="project" value="UniProtKB-KW"/>
</dbReference>
<proteinExistence type="predicted"/>
<dbReference type="CDD" id="cd07983">
    <property type="entry name" value="LPLAT_DUF374-like"/>
    <property type="match status" value="1"/>
</dbReference>
<keyword evidence="1" id="KW-0472">Membrane</keyword>
<organism evidence="3 4">
    <name type="scientific">Pelagicoccus enzymogenes</name>
    <dbReference type="NCBI Taxonomy" id="2773457"/>
    <lineage>
        <taxon>Bacteria</taxon>
        <taxon>Pseudomonadati</taxon>
        <taxon>Verrucomicrobiota</taxon>
        <taxon>Opitutia</taxon>
        <taxon>Puniceicoccales</taxon>
        <taxon>Pelagicoccaceae</taxon>
        <taxon>Pelagicoccus</taxon>
    </lineage>
</organism>
<dbReference type="Proteomes" id="UP000622317">
    <property type="component" value="Unassembled WGS sequence"/>
</dbReference>
<keyword evidence="3" id="KW-0808">Transferase</keyword>
<evidence type="ECO:0000256" key="1">
    <source>
        <dbReference type="SAM" id="Phobius"/>
    </source>
</evidence>
<dbReference type="InterPro" id="IPR007172">
    <property type="entry name" value="DUF374"/>
</dbReference>
<gene>
    <name evidence="3" type="ORF">IEN85_22835</name>
</gene>
<evidence type="ECO:0000313" key="4">
    <source>
        <dbReference type="Proteomes" id="UP000622317"/>
    </source>
</evidence>
<keyword evidence="4" id="KW-1185">Reference proteome</keyword>
<sequence length="236" mass="26656">MATDETLSKVPRKTRLIAFLTLAAIKVFSFTYRLRVVGHPQHLLGLVGRGDSVVVACWHNRMFYFATYIYRYLLRNRFKLAMMSSDSKDGEIGATIGKYAGAKVVRGSSSRRGASGLRGLYRAIVKDKHSIIILPDGSKGPVYEAKVGVAALAKMTGKPILPVSCWASDYWRIRSWDRMIFPKPFSRIMITVGDLIEVPRRADDEQLEVYRQRVQVELDALGRAAEEPFKKVCKRI</sequence>
<keyword evidence="3" id="KW-0012">Acyltransferase</keyword>
<dbReference type="Pfam" id="PF04028">
    <property type="entry name" value="DUF374"/>
    <property type="match status" value="1"/>
</dbReference>
<dbReference type="SUPFAM" id="SSF69593">
    <property type="entry name" value="Glycerol-3-phosphate (1)-acyltransferase"/>
    <property type="match status" value="1"/>
</dbReference>